<comment type="caution">
    <text evidence="6">The sequence shown here is derived from an EMBL/GenBank/DDBJ whole genome shotgun (WGS) entry which is preliminary data.</text>
</comment>
<dbReference type="RefSeq" id="WP_209693469.1">
    <property type="nucleotide sequence ID" value="NZ_BAAAVU010000011.1"/>
</dbReference>
<keyword evidence="3" id="KW-0813">Transport</keyword>
<dbReference type="EMBL" id="JAGINT010000001">
    <property type="protein sequence ID" value="MBP2350412.1"/>
    <property type="molecule type" value="Genomic_DNA"/>
</dbReference>
<evidence type="ECO:0000256" key="3">
    <source>
        <dbReference type="ARBA" id="ARBA00022448"/>
    </source>
</evidence>
<dbReference type="PANTHER" id="PTHR43649:SF31">
    <property type="entry name" value="SN-GLYCEROL-3-PHOSPHATE-BINDING PERIPLASMIC PROTEIN UGPB"/>
    <property type="match status" value="1"/>
</dbReference>
<proteinExistence type="inferred from homology"/>
<dbReference type="CDD" id="cd13585">
    <property type="entry name" value="PBP2_TMBP_like"/>
    <property type="match status" value="1"/>
</dbReference>
<dbReference type="InterPro" id="IPR006059">
    <property type="entry name" value="SBP"/>
</dbReference>
<sequence>MRGTPARARRWLTAAGAVLALTAVAACGGGNGGSSGSGSADKADLTWQFWIGGTADQAAWQKVADQAHVDHSGITVKLQGTDWNNYWSKIGTLLAGGKAPCIIGMQSLRLASYASAMLPLDDLMKKYGLKTEDFDKPIMDGLKADGKQVAIPYDSGPMVIFYNKDLFKAAGVADPKPGWTMAEFEAAAKKLTTGGRTGLVTTPGDLGVTSWVRTLTGAEPLAGGKLNLTDQKFVDGFTTYANFVRTDKIAPQVPSGNSDFETTQFTSGKSAMQLNGPWSLIDTLGKVKFNLGIAPIPAGPDGSKTFTAGSGFGISRSCKTPDAAFQAIMSMTSEKPLTTLAAAGRAYPARTAAHPTWFTAAKIPEAKEVIEYASQNSVPLVTSKNWVQVNDLLTRFGTQALNGEIPPDQALKTIQDQAGSGS</sequence>
<protein>
    <submittedName>
        <fullName evidence="6">ABC-type glycerol-3-phosphate transport system substrate-binding protein</fullName>
    </submittedName>
</protein>
<dbReference type="Gene3D" id="3.40.190.10">
    <property type="entry name" value="Periplasmic binding protein-like II"/>
    <property type="match status" value="1"/>
</dbReference>
<evidence type="ECO:0000256" key="1">
    <source>
        <dbReference type="ARBA" id="ARBA00004196"/>
    </source>
</evidence>
<evidence type="ECO:0000256" key="5">
    <source>
        <dbReference type="SAM" id="SignalP"/>
    </source>
</evidence>
<dbReference type="Pfam" id="PF01547">
    <property type="entry name" value="SBP_bac_1"/>
    <property type="match status" value="1"/>
</dbReference>
<evidence type="ECO:0000313" key="7">
    <source>
        <dbReference type="Proteomes" id="UP000755585"/>
    </source>
</evidence>
<comment type="subcellular location">
    <subcellularLocation>
        <location evidence="1">Cell envelope</location>
    </subcellularLocation>
</comment>
<accession>A0ABS4UFJ6</accession>
<name>A0ABS4UFJ6_9ACTN</name>
<evidence type="ECO:0000256" key="2">
    <source>
        <dbReference type="ARBA" id="ARBA00008520"/>
    </source>
</evidence>
<evidence type="ECO:0000256" key="4">
    <source>
        <dbReference type="ARBA" id="ARBA00022729"/>
    </source>
</evidence>
<keyword evidence="4 5" id="KW-0732">Signal</keyword>
<feature type="chain" id="PRO_5047172636" evidence="5">
    <location>
        <begin position="26"/>
        <end position="422"/>
    </location>
</feature>
<dbReference type="Proteomes" id="UP000755585">
    <property type="component" value="Unassembled WGS sequence"/>
</dbReference>
<reference evidence="6 7" key="1">
    <citation type="submission" date="2021-03" db="EMBL/GenBank/DDBJ databases">
        <title>Sequencing the genomes of 1000 actinobacteria strains.</title>
        <authorList>
            <person name="Klenk H.-P."/>
        </authorList>
    </citation>
    <scope>NUCLEOTIDE SEQUENCE [LARGE SCALE GENOMIC DNA]</scope>
    <source>
        <strain evidence="6 7">DSM 18824</strain>
    </source>
</reference>
<feature type="signal peptide" evidence="5">
    <location>
        <begin position="1"/>
        <end position="25"/>
    </location>
</feature>
<comment type="similarity">
    <text evidence="2">Belongs to the bacterial solute-binding protein 1 family.</text>
</comment>
<organism evidence="6 7">
    <name type="scientific">Kribbella aluminosa</name>
    <dbReference type="NCBI Taxonomy" id="416017"/>
    <lineage>
        <taxon>Bacteria</taxon>
        <taxon>Bacillati</taxon>
        <taxon>Actinomycetota</taxon>
        <taxon>Actinomycetes</taxon>
        <taxon>Propionibacteriales</taxon>
        <taxon>Kribbellaceae</taxon>
        <taxon>Kribbella</taxon>
    </lineage>
</organism>
<dbReference type="SUPFAM" id="SSF53850">
    <property type="entry name" value="Periplasmic binding protein-like II"/>
    <property type="match status" value="1"/>
</dbReference>
<keyword evidence="7" id="KW-1185">Reference proteome</keyword>
<gene>
    <name evidence="6" type="ORF">JOF29_001495</name>
</gene>
<dbReference type="PANTHER" id="PTHR43649">
    <property type="entry name" value="ARABINOSE-BINDING PROTEIN-RELATED"/>
    <property type="match status" value="1"/>
</dbReference>
<evidence type="ECO:0000313" key="6">
    <source>
        <dbReference type="EMBL" id="MBP2350412.1"/>
    </source>
</evidence>
<dbReference type="PROSITE" id="PS51257">
    <property type="entry name" value="PROKAR_LIPOPROTEIN"/>
    <property type="match status" value="1"/>
</dbReference>
<dbReference type="InterPro" id="IPR050490">
    <property type="entry name" value="Bact_solute-bd_prot1"/>
</dbReference>